<evidence type="ECO:0000313" key="2">
    <source>
        <dbReference type="Proteomes" id="UP000823990"/>
    </source>
</evidence>
<organism evidence="1 2">
    <name type="scientific">Candidatus Protoclostridium stercorigallinarum</name>
    <dbReference type="NCBI Taxonomy" id="2838741"/>
    <lineage>
        <taxon>Bacteria</taxon>
        <taxon>Bacillati</taxon>
        <taxon>Bacillota</taxon>
        <taxon>Clostridia</taxon>
        <taxon>Candidatus Protoclostridium</taxon>
    </lineage>
</organism>
<dbReference type="AlphaFoldDB" id="A0A9D1TQZ5"/>
<sequence length="606" mass="62572">FRDKTYSYSFDVYGDAAEASTVDEFETAYDRNEIDYIRLTEDLSFDGTATFDRSIVVGGSISAGAVSVAKDVTLTLDDGRITSGGDLTVSGEGKVVATTWSPSSGDRATYAAVYANGKLTINGADVDCKGMYTTGNIDVKGGAAVTVYGDRSVTSNGAFNGVQSNGNSLTVSGKGTEFNVLYDDTAFGNSPAALEVSKIFVDGATFNVGSTEGSASWGYGVWFNGSDNKIVAENGALVTFDVRNDRLPGAGGLLNGGSVYVYGNEMPGEYQTSFNVIAVEGYDMPSGLVKEGSEYVRWVHSPEDVKAPEQNEGSVSDDPVISGETATVNTVTAFNKALENESVKTIVLEFTLTFDKLNVTRDISVKGSFRVSELTVSSGATLMMADGRIFSDGNIAISGGGTIIATAYAPASAERLDHAAIKAGGSLTINGVTVKCSNIATSGDITVTGGAEVTVLGKNAKGSGTSASGVNGVHVDGGNGTITVSGSGTKLEILFNAESCDNSPAAINTNVVVDGAELYVGSSENCASWTFGVWFDGTGQSITAKNGAKVTFDVDPPSGYGVFNNGKITVNDTSTFTVITNAAAQNDIVTGTVTWQTPEQASGENA</sequence>
<dbReference type="InterPro" id="IPR012332">
    <property type="entry name" value="Autotransporter_pectin_lyase_C"/>
</dbReference>
<dbReference type="Gene3D" id="2.160.20.20">
    <property type="match status" value="1"/>
</dbReference>
<comment type="caution">
    <text evidence="1">The sequence shown here is derived from an EMBL/GenBank/DDBJ whole genome shotgun (WGS) entry which is preliminary data.</text>
</comment>
<reference evidence="1" key="1">
    <citation type="journal article" date="2021" name="PeerJ">
        <title>Extensive microbial diversity within the chicken gut microbiome revealed by metagenomics and culture.</title>
        <authorList>
            <person name="Gilroy R."/>
            <person name="Ravi A."/>
            <person name="Getino M."/>
            <person name="Pursley I."/>
            <person name="Horton D.L."/>
            <person name="Alikhan N.F."/>
            <person name="Baker D."/>
            <person name="Gharbi K."/>
            <person name="Hall N."/>
            <person name="Watson M."/>
            <person name="Adriaenssens E.M."/>
            <person name="Foster-Nyarko E."/>
            <person name="Jarju S."/>
            <person name="Secka A."/>
            <person name="Antonio M."/>
            <person name="Oren A."/>
            <person name="Chaudhuri R.R."/>
            <person name="La Ragione R."/>
            <person name="Hildebrand F."/>
            <person name="Pallen M.J."/>
        </authorList>
    </citation>
    <scope>NUCLEOTIDE SEQUENCE</scope>
    <source>
        <strain evidence="1">12435</strain>
    </source>
</reference>
<feature type="non-terminal residue" evidence="1">
    <location>
        <position position="1"/>
    </location>
</feature>
<dbReference type="Proteomes" id="UP000823990">
    <property type="component" value="Unassembled WGS sequence"/>
</dbReference>
<gene>
    <name evidence="1" type="ORF">H9892_03085</name>
</gene>
<dbReference type="EMBL" id="DXHS01000056">
    <property type="protein sequence ID" value="HIW02300.1"/>
    <property type="molecule type" value="Genomic_DNA"/>
</dbReference>
<evidence type="ECO:0000313" key="1">
    <source>
        <dbReference type="EMBL" id="HIW02300.1"/>
    </source>
</evidence>
<name>A0A9D1TQZ5_9FIRM</name>
<protein>
    <submittedName>
        <fullName evidence="1">Uncharacterized protein</fullName>
    </submittedName>
</protein>
<proteinExistence type="predicted"/>
<accession>A0A9D1TQZ5</accession>
<reference evidence="1" key="2">
    <citation type="submission" date="2021-04" db="EMBL/GenBank/DDBJ databases">
        <authorList>
            <person name="Gilroy R."/>
        </authorList>
    </citation>
    <scope>NUCLEOTIDE SEQUENCE</scope>
    <source>
        <strain evidence="1">12435</strain>
    </source>
</reference>